<dbReference type="PANTHER" id="PTHR34112">
    <property type="entry name" value="C-JUN-AMINO-TERMINAL KINASE-INTERACTING PROTEIN"/>
    <property type="match status" value="1"/>
</dbReference>
<proteinExistence type="predicted"/>
<reference evidence="2 3" key="1">
    <citation type="journal article" date="2023" name="Hortic Res">
        <title>Pangenome of water caltrop reveals structural variations and asymmetric subgenome divergence after allopolyploidization.</title>
        <authorList>
            <person name="Zhang X."/>
            <person name="Chen Y."/>
            <person name="Wang L."/>
            <person name="Yuan Y."/>
            <person name="Fang M."/>
            <person name="Shi L."/>
            <person name="Lu R."/>
            <person name="Comes H.P."/>
            <person name="Ma Y."/>
            <person name="Chen Y."/>
            <person name="Huang G."/>
            <person name="Zhou Y."/>
            <person name="Zheng Z."/>
            <person name="Qiu Y."/>
        </authorList>
    </citation>
    <scope>NUCLEOTIDE SEQUENCE [LARGE SCALE GENOMIC DNA]</scope>
    <source>
        <tissue evidence="2">Roots</tissue>
    </source>
</reference>
<feature type="region of interest" description="Disordered" evidence="1">
    <location>
        <begin position="1"/>
        <end position="40"/>
    </location>
</feature>
<sequence length="604" mass="65093">MDRSEPALIPEWLKSSGSATSGGYGNHQSASCLHSDDHSVSKHSRNKSFLINSGFNGSRSFDAGGTTSSYFRGSASGRDSSLLWSYSSFNRNHRDRGWDDAHDFMDKERSFPGDHRRHNYSENISGVFPSKYNKETLRRSQSMVGRKLEGILPKKVVSDSGDASNSKNHTKSSTLLLSSGSVPNSTQSSFVQEFPSLVADQKQSYSEFRRVPSPVLPSAVPSVVGVDGCTSSLAEVPGVLTSNSATNSTSPQAVSRSSVPLSQRAGGLNMAEAVAQGPSHARTPPQVSVDTQWLEELAIKQSRQLIPVISSTPKPALLSPSDKSKSRSGQPYAMHSHVNQSLRGGPSKFDSGKVSNNLGKLQVLKPVRELNGVSSIVVKENLTPKNGVKVVNTPLSPNLTAAASVQLRTPVTPVGPERKAPPVSANLEKKPSVQAKSRSDFFNLIKKKASSSTSSVSAGNETVPSALDKSPDSVAEDSADAATSGFESETSDSKLVILSDSQPRESGDKANEYGVEWLHHYSRNMEDQWEIDVPSPNEEEAAFLRSLGWEENAGEDGLTEDEIRNFFEYTKMKPRSELMGVQVKVNTNNGSCVGCSTGMNMSNY</sequence>
<organism evidence="2 3">
    <name type="scientific">Trapa incisa</name>
    <dbReference type="NCBI Taxonomy" id="236973"/>
    <lineage>
        <taxon>Eukaryota</taxon>
        <taxon>Viridiplantae</taxon>
        <taxon>Streptophyta</taxon>
        <taxon>Embryophyta</taxon>
        <taxon>Tracheophyta</taxon>
        <taxon>Spermatophyta</taxon>
        <taxon>Magnoliopsida</taxon>
        <taxon>eudicotyledons</taxon>
        <taxon>Gunneridae</taxon>
        <taxon>Pentapetalae</taxon>
        <taxon>rosids</taxon>
        <taxon>malvids</taxon>
        <taxon>Myrtales</taxon>
        <taxon>Lythraceae</taxon>
        <taxon>Trapa</taxon>
    </lineage>
</organism>
<evidence type="ECO:0000256" key="1">
    <source>
        <dbReference type="SAM" id="MobiDB-lite"/>
    </source>
</evidence>
<feature type="region of interest" description="Disordered" evidence="1">
    <location>
        <begin position="453"/>
        <end position="509"/>
    </location>
</feature>
<gene>
    <name evidence="2" type="ORF">SAY87_019698</name>
</gene>
<evidence type="ECO:0000313" key="3">
    <source>
        <dbReference type="Proteomes" id="UP001345219"/>
    </source>
</evidence>
<dbReference type="PANTHER" id="PTHR34112:SF13">
    <property type="entry name" value="OS04G0448200 PROTEIN"/>
    <property type="match status" value="1"/>
</dbReference>
<feature type="region of interest" description="Disordered" evidence="1">
    <location>
        <begin position="311"/>
        <end position="353"/>
    </location>
</feature>
<evidence type="ECO:0000313" key="2">
    <source>
        <dbReference type="EMBL" id="KAK4758397.1"/>
    </source>
</evidence>
<comment type="caution">
    <text evidence="2">The sequence shown here is derived from an EMBL/GenBank/DDBJ whole genome shotgun (WGS) entry which is preliminary data.</text>
</comment>
<accession>A0AAN7K2T3</accession>
<feature type="compositionally biased region" description="Low complexity" evidence="1">
    <location>
        <begin position="172"/>
        <end position="181"/>
    </location>
</feature>
<name>A0AAN7K2T3_9MYRT</name>
<dbReference type="EMBL" id="JAXIOK010000012">
    <property type="protein sequence ID" value="KAK4758397.1"/>
    <property type="molecule type" value="Genomic_DNA"/>
</dbReference>
<feature type="region of interest" description="Disordered" evidence="1">
    <location>
        <begin position="411"/>
        <end position="434"/>
    </location>
</feature>
<dbReference type="AlphaFoldDB" id="A0AAN7K2T3"/>
<protein>
    <submittedName>
        <fullName evidence="2">Uncharacterized protein</fullName>
    </submittedName>
</protein>
<keyword evidence="3" id="KW-1185">Reference proteome</keyword>
<dbReference type="Proteomes" id="UP001345219">
    <property type="component" value="Chromosome 15"/>
</dbReference>
<feature type="region of interest" description="Disordered" evidence="1">
    <location>
        <begin position="157"/>
        <end position="182"/>
    </location>
</feature>